<protein>
    <recommendedName>
        <fullName evidence="3">cysteine desulfurase</fullName>
        <ecNumber evidence="3">2.8.1.7</ecNumber>
    </recommendedName>
</protein>
<dbReference type="SUPFAM" id="SSF53383">
    <property type="entry name" value="PLP-dependent transferases"/>
    <property type="match status" value="1"/>
</dbReference>
<dbReference type="InterPro" id="IPR010969">
    <property type="entry name" value="Cys_dSase-rel_unknwn_funct"/>
</dbReference>
<dbReference type="PANTHER" id="PTHR43586:SF4">
    <property type="entry name" value="ISOPENICILLIN N EPIMERASE"/>
    <property type="match status" value="1"/>
</dbReference>
<comment type="cofactor">
    <cofactor evidence="1">
        <name>pyridoxal 5'-phosphate</name>
        <dbReference type="ChEBI" id="CHEBI:597326"/>
    </cofactor>
</comment>
<evidence type="ECO:0000313" key="8">
    <source>
        <dbReference type="Proteomes" id="UP000824056"/>
    </source>
</evidence>
<dbReference type="InterPro" id="IPR015422">
    <property type="entry name" value="PyrdxlP-dep_Trfase_small"/>
</dbReference>
<dbReference type="EMBL" id="DXBG01000034">
    <property type="protein sequence ID" value="HIZ64605.1"/>
    <property type="molecule type" value="Genomic_DNA"/>
</dbReference>
<keyword evidence="7" id="KW-0032">Aminotransferase</keyword>
<dbReference type="NCBIfam" id="TIGR01977">
    <property type="entry name" value="am_tr_V_EF2568"/>
    <property type="match status" value="1"/>
</dbReference>
<evidence type="ECO:0000256" key="5">
    <source>
        <dbReference type="ARBA" id="ARBA00050776"/>
    </source>
</evidence>
<dbReference type="Proteomes" id="UP000824056">
    <property type="component" value="Unassembled WGS sequence"/>
</dbReference>
<dbReference type="PANTHER" id="PTHR43586">
    <property type="entry name" value="CYSTEINE DESULFURASE"/>
    <property type="match status" value="1"/>
</dbReference>
<dbReference type="InterPro" id="IPR015424">
    <property type="entry name" value="PyrdxlP-dep_Trfase"/>
</dbReference>
<dbReference type="InterPro" id="IPR016454">
    <property type="entry name" value="Cysteine_dSase"/>
</dbReference>
<comment type="caution">
    <text evidence="7">The sequence shown here is derived from an EMBL/GenBank/DDBJ whole genome shotgun (WGS) entry which is preliminary data.</text>
</comment>
<dbReference type="GO" id="GO:0031071">
    <property type="term" value="F:cysteine desulfurase activity"/>
    <property type="evidence" value="ECO:0007669"/>
    <property type="project" value="UniProtKB-EC"/>
</dbReference>
<dbReference type="PIRSF" id="PIRSF005572">
    <property type="entry name" value="NifS"/>
    <property type="match status" value="1"/>
</dbReference>
<name>A0A9D2FPP9_9FIRM</name>
<dbReference type="GO" id="GO:0008483">
    <property type="term" value="F:transaminase activity"/>
    <property type="evidence" value="ECO:0007669"/>
    <property type="project" value="UniProtKB-KW"/>
</dbReference>
<keyword evidence="7" id="KW-0808">Transferase</keyword>
<proteinExistence type="inferred from homology"/>
<evidence type="ECO:0000259" key="6">
    <source>
        <dbReference type="Pfam" id="PF00266"/>
    </source>
</evidence>
<comment type="similarity">
    <text evidence="2">Belongs to the class-V pyridoxal-phosphate-dependent aminotransferase family. Csd subfamily.</text>
</comment>
<dbReference type="InterPro" id="IPR000192">
    <property type="entry name" value="Aminotrans_V_dom"/>
</dbReference>
<evidence type="ECO:0000256" key="3">
    <source>
        <dbReference type="ARBA" id="ARBA00012239"/>
    </source>
</evidence>
<reference evidence="7" key="2">
    <citation type="submission" date="2021-04" db="EMBL/GenBank/DDBJ databases">
        <authorList>
            <person name="Gilroy R."/>
        </authorList>
    </citation>
    <scope>NUCLEOTIDE SEQUENCE</scope>
    <source>
        <strain evidence="7">1068</strain>
    </source>
</reference>
<dbReference type="Gene3D" id="3.90.1150.10">
    <property type="entry name" value="Aspartate Aminotransferase, domain 1"/>
    <property type="match status" value="1"/>
</dbReference>
<reference evidence="7" key="1">
    <citation type="journal article" date="2021" name="PeerJ">
        <title>Extensive microbial diversity within the chicken gut microbiome revealed by metagenomics and culture.</title>
        <authorList>
            <person name="Gilroy R."/>
            <person name="Ravi A."/>
            <person name="Getino M."/>
            <person name="Pursley I."/>
            <person name="Horton D.L."/>
            <person name="Alikhan N.F."/>
            <person name="Baker D."/>
            <person name="Gharbi K."/>
            <person name="Hall N."/>
            <person name="Watson M."/>
            <person name="Adriaenssens E.M."/>
            <person name="Foster-Nyarko E."/>
            <person name="Jarju S."/>
            <person name="Secka A."/>
            <person name="Antonio M."/>
            <person name="Oren A."/>
            <person name="Chaudhuri R.R."/>
            <person name="La Ragione R."/>
            <person name="Hildebrand F."/>
            <person name="Pallen M.J."/>
        </authorList>
    </citation>
    <scope>NUCLEOTIDE SEQUENCE</scope>
    <source>
        <strain evidence="7">1068</strain>
    </source>
</reference>
<organism evidence="7 8">
    <name type="scientific">Candidatus Blautia pullicola</name>
    <dbReference type="NCBI Taxonomy" id="2838498"/>
    <lineage>
        <taxon>Bacteria</taxon>
        <taxon>Bacillati</taxon>
        <taxon>Bacillota</taxon>
        <taxon>Clostridia</taxon>
        <taxon>Lachnospirales</taxon>
        <taxon>Lachnospiraceae</taxon>
        <taxon>Blautia</taxon>
    </lineage>
</organism>
<dbReference type="AlphaFoldDB" id="A0A9D2FPP9"/>
<evidence type="ECO:0000256" key="1">
    <source>
        <dbReference type="ARBA" id="ARBA00001933"/>
    </source>
</evidence>
<gene>
    <name evidence="7" type="ORF">H9809_01670</name>
</gene>
<dbReference type="Gene3D" id="3.40.640.10">
    <property type="entry name" value="Type I PLP-dependent aspartate aminotransferase-like (Major domain)"/>
    <property type="match status" value="1"/>
</dbReference>
<keyword evidence="4" id="KW-0663">Pyridoxal phosphate</keyword>
<sequence>MIYLDNAATTLKKPECVREAVYRAMESMGNSGRGAWGPSLLASREIYGVREKAAEFFGAWGPEQVAFTQNATEALNMVISGLIEKGDHVITTQADHNSVLRPLYRKEKEGAELTILKTDEKGNISLEELEASVRENTKALICTHGSNVTGNLFPIEEMGRICRRHGILFILDASQTAGLWPIHMEKQGIHGLCFTGHKGLMGPQGTGGVCLAPQVKLPPFKVGGSGILSFDRSHPQVMPEALEAGTLNGHGIAGLGAAFDYIRQVGLENIRNQEGKLLEVFYRKVKDIPGVKLYGDFSSRERLALVSLNIEGYLAKEAGDILGQEYHIAVRAGAHCAPLMHQALGTGERGTVRFSFSWFNTVEEAEKAAGAVKEMARQEA</sequence>
<dbReference type="Pfam" id="PF00266">
    <property type="entry name" value="Aminotran_5"/>
    <property type="match status" value="1"/>
</dbReference>
<evidence type="ECO:0000256" key="4">
    <source>
        <dbReference type="ARBA" id="ARBA00022898"/>
    </source>
</evidence>
<feature type="domain" description="Aminotransferase class V" evidence="6">
    <location>
        <begin position="2"/>
        <end position="366"/>
    </location>
</feature>
<dbReference type="InterPro" id="IPR015421">
    <property type="entry name" value="PyrdxlP-dep_Trfase_major"/>
</dbReference>
<comment type="catalytic activity">
    <reaction evidence="5">
        <text>(sulfur carrier)-H + L-cysteine = (sulfur carrier)-SH + L-alanine</text>
        <dbReference type="Rhea" id="RHEA:43892"/>
        <dbReference type="Rhea" id="RHEA-COMP:14737"/>
        <dbReference type="Rhea" id="RHEA-COMP:14739"/>
        <dbReference type="ChEBI" id="CHEBI:29917"/>
        <dbReference type="ChEBI" id="CHEBI:35235"/>
        <dbReference type="ChEBI" id="CHEBI:57972"/>
        <dbReference type="ChEBI" id="CHEBI:64428"/>
        <dbReference type="EC" id="2.8.1.7"/>
    </reaction>
</comment>
<dbReference type="EC" id="2.8.1.7" evidence="3"/>
<accession>A0A9D2FPP9</accession>
<evidence type="ECO:0000256" key="2">
    <source>
        <dbReference type="ARBA" id="ARBA00010447"/>
    </source>
</evidence>
<evidence type="ECO:0000313" key="7">
    <source>
        <dbReference type="EMBL" id="HIZ64605.1"/>
    </source>
</evidence>